<dbReference type="InterPro" id="IPR051793">
    <property type="entry name" value="NADH:flavin_oxidoreductase"/>
</dbReference>
<organism evidence="13 14">
    <name type="scientific">Falsigemmobacter intermedius</name>
    <dbReference type="NCBI Taxonomy" id="1553448"/>
    <lineage>
        <taxon>Bacteria</taxon>
        <taxon>Pseudomonadati</taxon>
        <taxon>Pseudomonadota</taxon>
        <taxon>Alphaproteobacteria</taxon>
        <taxon>Rhodobacterales</taxon>
        <taxon>Paracoccaceae</taxon>
        <taxon>Falsigemmobacter</taxon>
    </lineage>
</organism>
<dbReference type="PRINTS" id="PR00411">
    <property type="entry name" value="PNDRDTASEI"/>
</dbReference>
<keyword evidence="14" id="KW-1185">Reference proteome</keyword>
<comment type="cofactor">
    <cofactor evidence="1">
        <name>FMN</name>
        <dbReference type="ChEBI" id="CHEBI:58210"/>
    </cofactor>
</comment>
<keyword evidence="9" id="KW-0411">Iron-sulfur</keyword>
<dbReference type="GO" id="GO:0051536">
    <property type="term" value="F:iron-sulfur cluster binding"/>
    <property type="evidence" value="ECO:0007669"/>
    <property type="project" value="UniProtKB-KW"/>
</dbReference>
<dbReference type="Gene3D" id="3.20.20.70">
    <property type="entry name" value="Aldolase class I"/>
    <property type="match status" value="1"/>
</dbReference>
<dbReference type="Pfam" id="PF00724">
    <property type="entry name" value="Oxidored_FMN"/>
    <property type="match status" value="1"/>
</dbReference>
<keyword evidence="4" id="KW-0285">Flavoprotein</keyword>
<dbReference type="InterPro" id="IPR036188">
    <property type="entry name" value="FAD/NAD-bd_sf"/>
</dbReference>
<evidence type="ECO:0000256" key="7">
    <source>
        <dbReference type="ARBA" id="ARBA00023002"/>
    </source>
</evidence>
<dbReference type="PRINTS" id="PR00368">
    <property type="entry name" value="FADPNR"/>
</dbReference>
<evidence type="ECO:0000256" key="3">
    <source>
        <dbReference type="ARBA" id="ARBA00011048"/>
    </source>
</evidence>
<evidence type="ECO:0000256" key="4">
    <source>
        <dbReference type="ARBA" id="ARBA00022630"/>
    </source>
</evidence>
<evidence type="ECO:0000259" key="11">
    <source>
        <dbReference type="Pfam" id="PF00724"/>
    </source>
</evidence>
<dbReference type="Gene3D" id="3.50.50.60">
    <property type="entry name" value="FAD/NAD(P)-binding domain"/>
    <property type="match status" value="1"/>
</dbReference>
<keyword evidence="5" id="KW-0288">FMN</keyword>
<keyword evidence="7" id="KW-0560">Oxidoreductase</keyword>
<dbReference type="InterPro" id="IPR013785">
    <property type="entry name" value="Aldolase_TIM"/>
</dbReference>
<dbReference type="SUPFAM" id="SSF51905">
    <property type="entry name" value="FAD/NAD(P)-binding domain"/>
    <property type="match status" value="1"/>
</dbReference>
<feature type="domain" description="FAD/NAD(P)-binding" evidence="12">
    <location>
        <begin position="377"/>
        <end position="635"/>
    </location>
</feature>
<evidence type="ECO:0000259" key="12">
    <source>
        <dbReference type="Pfam" id="PF07992"/>
    </source>
</evidence>
<evidence type="ECO:0000256" key="6">
    <source>
        <dbReference type="ARBA" id="ARBA00022723"/>
    </source>
</evidence>
<evidence type="ECO:0000313" key="14">
    <source>
        <dbReference type="Proteomes" id="UP000287168"/>
    </source>
</evidence>
<dbReference type="Pfam" id="PF07992">
    <property type="entry name" value="Pyr_redox_2"/>
    <property type="match status" value="1"/>
</dbReference>
<evidence type="ECO:0000256" key="2">
    <source>
        <dbReference type="ARBA" id="ARBA00001966"/>
    </source>
</evidence>
<dbReference type="InterPro" id="IPR001155">
    <property type="entry name" value="OxRdtase_FMN_N"/>
</dbReference>
<dbReference type="EMBL" id="SBLC01000005">
    <property type="protein sequence ID" value="RWY43309.1"/>
    <property type="molecule type" value="Genomic_DNA"/>
</dbReference>
<dbReference type="PANTHER" id="PTHR42917">
    <property type="entry name" value="2,4-DIENOYL-COA REDUCTASE"/>
    <property type="match status" value="1"/>
</dbReference>
<dbReference type="AlphaFoldDB" id="A0A444MEM0"/>
<evidence type="ECO:0000256" key="5">
    <source>
        <dbReference type="ARBA" id="ARBA00022643"/>
    </source>
</evidence>
<dbReference type="GO" id="GO:0008670">
    <property type="term" value="F:2,4-dienoyl-CoA reductase (NADPH) activity"/>
    <property type="evidence" value="ECO:0007669"/>
    <property type="project" value="TreeGrafter"/>
</dbReference>
<evidence type="ECO:0000256" key="1">
    <source>
        <dbReference type="ARBA" id="ARBA00001917"/>
    </source>
</evidence>
<accession>A0A444MEM0</accession>
<feature type="region of interest" description="Disordered" evidence="10">
    <location>
        <begin position="534"/>
        <end position="554"/>
    </location>
</feature>
<dbReference type="GO" id="GO:0010181">
    <property type="term" value="F:FMN binding"/>
    <property type="evidence" value="ECO:0007669"/>
    <property type="project" value="InterPro"/>
</dbReference>
<name>A0A444MEM0_9RHOB</name>
<proteinExistence type="inferred from homology"/>
<reference evidence="13 14" key="1">
    <citation type="journal article" date="2015" name="Int. J. Syst. Evol. Microbiol.">
        <title>Gemmobacter intermedius sp. nov., isolated from a white stork (Ciconia ciconia).</title>
        <authorList>
            <person name="Kampfer P."/>
            <person name="Jerzak L."/>
            <person name="Wilharm G."/>
            <person name="Golke J."/>
            <person name="Busse H.J."/>
            <person name="Glaeser S.P."/>
        </authorList>
    </citation>
    <scope>NUCLEOTIDE SEQUENCE [LARGE SCALE GENOMIC DNA]</scope>
    <source>
        <strain evidence="13 14">119/4</strain>
    </source>
</reference>
<evidence type="ECO:0000256" key="10">
    <source>
        <dbReference type="SAM" id="MobiDB-lite"/>
    </source>
</evidence>
<protein>
    <submittedName>
        <fullName evidence="13">FAD-dependent oxidoreductase</fullName>
    </submittedName>
</protein>
<feature type="domain" description="NADH:flavin oxidoreductase/NADH oxidase N-terminal" evidence="11">
    <location>
        <begin position="10"/>
        <end position="331"/>
    </location>
</feature>
<comment type="cofactor">
    <cofactor evidence="2">
        <name>[4Fe-4S] cluster</name>
        <dbReference type="ChEBI" id="CHEBI:49883"/>
    </cofactor>
</comment>
<gene>
    <name evidence="13" type="ORF">EP867_05235</name>
</gene>
<dbReference type="SUPFAM" id="SSF51971">
    <property type="entry name" value="Nucleotide-binding domain"/>
    <property type="match status" value="1"/>
</dbReference>
<keyword evidence="6" id="KW-0479">Metal-binding</keyword>
<dbReference type="FunFam" id="3.20.20.70:FF:000082">
    <property type="entry name" value="NADPH-dependent 2,4-dienoyl-CoA reductase"/>
    <property type="match status" value="1"/>
</dbReference>
<comment type="similarity">
    <text evidence="3">In the N-terminal section; belongs to the NADH:flavin oxidoreductase/NADH oxidase family.</text>
</comment>
<dbReference type="CDD" id="cd02930">
    <property type="entry name" value="DCR_FMN"/>
    <property type="match status" value="1"/>
</dbReference>
<dbReference type="PANTHER" id="PTHR42917:SF2">
    <property type="entry name" value="2,4-DIENOYL-COA REDUCTASE [(2E)-ENOYL-COA-PRODUCING]"/>
    <property type="match status" value="1"/>
</dbReference>
<dbReference type="Gene3D" id="3.40.50.720">
    <property type="entry name" value="NAD(P)-binding Rossmann-like Domain"/>
    <property type="match status" value="1"/>
</dbReference>
<dbReference type="SUPFAM" id="SSF51395">
    <property type="entry name" value="FMN-linked oxidoreductases"/>
    <property type="match status" value="1"/>
</dbReference>
<dbReference type="RefSeq" id="WP_128487143.1">
    <property type="nucleotide sequence ID" value="NZ_JBHLXB010000008.1"/>
</dbReference>
<keyword evidence="8" id="KW-0408">Iron</keyword>
<dbReference type="GO" id="GO:0046872">
    <property type="term" value="F:metal ion binding"/>
    <property type="evidence" value="ECO:0007669"/>
    <property type="project" value="UniProtKB-KW"/>
</dbReference>
<dbReference type="Proteomes" id="UP000287168">
    <property type="component" value="Unassembled WGS sequence"/>
</dbReference>
<evidence type="ECO:0000313" key="13">
    <source>
        <dbReference type="EMBL" id="RWY43309.1"/>
    </source>
</evidence>
<dbReference type="GO" id="GO:0033543">
    <property type="term" value="P:fatty acid beta-oxidation, unsaturated, even number, reductase/isomerase pathway"/>
    <property type="evidence" value="ECO:0007669"/>
    <property type="project" value="TreeGrafter"/>
</dbReference>
<evidence type="ECO:0000256" key="9">
    <source>
        <dbReference type="ARBA" id="ARBA00023014"/>
    </source>
</evidence>
<sequence>MTSHYPLLSQPITLSGVPLRNRVLMGSMHTGLEETGDWNRVAEFYATRARGGVGLMVTGGMAPNREGGVFPGAAGLFTEEDIANHRIVTDRVHEAGGRIAMQILHAGRYAYGKGCVSASAVKSPISPFTPLELDEAGIEKQISDIVTAAVRARAAGYDGVEVMGSEGYFLNQFITRHTNRRTDDWGGAYENRIRLPVEVVRRVREAVGPDFIVIYRISLIDLVPNGSTWPEVVQLAKAVEVAGASVLNTGIGWHEARVPTIATSVPRRAFSWLTARLRPEVSIPVIASNRINTPDVAEAILADGEADMISMARPFLADPDFVAKAQSGRAAEIAPCIGCNQACLDHTFSGRLTSCLVNPRACHETELTYSPAPTPRRIAVVGAGPAGLTAAITSATRGHQVTLFERGTEIGGQLNLARKIPGKEEFHGLVDWFSTMVNTSGVDLRLNTEATPEALTDFDEVVIATGITPRDPGIPTEDGARVLGYVDLLKGAAAGPRVVIAGAGGIGFDVAEYLTHQGESPSLNIGLWNEEWGVGDPSETPGGLAPQGPQPRPPARQVALVQRKAEKPGRHLGKTTGWIHRTALAMKGVTMRGGMSYSRITRDGLEVISREGPELLAADTVILCTGQEPLRDLADRLIAQGRSPHVIGGADVAGELDAKRAIDQAARLAATL</sequence>
<dbReference type="OrthoDB" id="9784632at2"/>
<evidence type="ECO:0000256" key="8">
    <source>
        <dbReference type="ARBA" id="ARBA00023004"/>
    </source>
</evidence>
<comment type="caution">
    <text evidence="13">The sequence shown here is derived from an EMBL/GenBank/DDBJ whole genome shotgun (WGS) entry which is preliminary data.</text>
</comment>
<dbReference type="InterPro" id="IPR023753">
    <property type="entry name" value="FAD/NAD-binding_dom"/>
</dbReference>